<evidence type="ECO:0000313" key="3">
    <source>
        <dbReference type="EnsemblPlants" id="PNT74187"/>
    </source>
</evidence>
<keyword evidence="4" id="KW-1185">Reference proteome</keyword>
<evidence type="ECO:0000313" key="4">
    <source>
        <dbReference type="Proteomes" id="UP000008810"/>
    </source>
</evidence>
<reference evidence="3" key="3">
    <citation type="submission" date="2018-08" db="UniProtKB">
        <authorList>
            <consortium name="EnsemblPlants"/>
        </authorList>
    </citation>
    <scope>IDENTIFICATION</scope>
    <source>
        <strain evidence="3">cv. Bd21</strain>
    </source>
</reference>
<dbReference type="EMBL" id="CM000880">
    <property type="protein sequence ID" value="PNT74187.1"/>
    <property type="molecule type" value="Genomic_DNA"/>
</dbReference>
<name>A0A2K2DIT0_BRADI</name>
<dbReference type="EnsemblPlants" id="PNT74187">
    <property type="protein sequence ID" value="PNT74187"/>
    <property type="gene ID" value="BRADI_1g09513v3"/>
</dbReference>
<feature type="compositionally biased region" description="Basic and acidic residues" evidence="1">
    <location>
        <begin position="74"/>
        <end position="83"/>
    </location>
</feature>
<dbReference type="InParanoid" id="A0A2K2DIT0"/>
<organism evidence="2">
    <name type="scientific">Brachypodium distachyon</name>
    <name type="common">Purple false brome</name>
    <name type="synonym">Trachynia distachya</name>
    <dbReference type="NCBI Taxonomy" id="15368"/>
    <lineage>
        <taxon>Eukaryota</taxon>
        <taxon>Viridiplantae</taxon>
        <taxon>Streptophyta</taxon>
        <taxon>Embryophyta</taxon>
        <taxon>Tracheophyta</taxon>
        <taxon>Spermatophyta</taxon>
        <taxon>Magnoliopsida</taxon>
        <taxon>Liliopsida</taxon>
        <taxon>Poales</taxon>
        <taxon>Poaceae</taxon>
        <taxon>BOP clade</taxon>
        <taxon>Pooideae</taxon>
        <taxon>Stipodae</taxon>
        <taxon>Brachypodieae</taxon>
        <taxon>Brachypodium</taxon>
    </lineage>
</organism>
<protein>
    <submittedName>
        <fullName evidence="2 3">Uncharacterized protein</fullName>
    </submittedName>
</protein>
<reference evidence="2" key="2">
    <citation type="submission" date="2017-06" db="EMBL/GenBank/DDBJ databases">
        <title>WGS assembly of Brachypodium distachyon.</title>
        <authorList>
            <consortium name="The International Brachypodium Initiative"/>
            <person name="Lucas S."/>
            <person name="Harmon-Smith M."/>
            <person name="Lail K."/>
            <person name="Tice H."/>
            <person name="Grimwood J."/>
            <person name="Bruce D."/>
            <person name="Barry K."/>
            <person name="Shu S."/>
            <person name="Lindquist E."/>
            <person name="Wang M."/>
            <person name="Pitluck S."/>
            <person name="Vogel J.P."/>
            <person name="Garvin D.F."/>
            <person name="Mockler T.C."/>
            <person name="Schmutz J."/>
            <person name="Rokhsar D."/>
            <person name="Bevan M.W."/>
        </authorList>
    </citation>
    <scope>NUCLEOTIDE SEQUENCE</scope>
    <source>
        <strain evidence="2">Bd21</strain>
    </source>
</reference>
<dbReference type="Proteomes" id="UP000008810">
    <property type="component" value="Chromosome 1"/>
</dbReference>
<accession>A0A2K2DIT0</accession>
<proteinExistence type="predicted"/>
<sequence>MRWGRGGRIRCRRGRGQRDPAPSMAWGGGRGPAGWRARSNQEAAAGGGMVRQRDPPSMVVDLGSGSHIGKRGTRQREGGIRERGCGRTAWASEEILVPLGPTIILLIKIKKRGESNVGHV</sequence>
<evidence type="ECO:0000313" key="2">
    <source>
        <dbReference type="EMBL" id="PNT74187.1"/>
    </source>
</evidence>
<feature type="compositionally biased region" description="Basic residues" evidence="1">
    <location>
        <begin position="1"/>
        <end position="15"/>
    </location>
</feature>
<dbReference type="AlphaFoldDB" id="A0A2K2DIT0"/>
<evidence type="ECO:0000256" key="1">
    <source>
        <dbReference type="SAM" id="MobiDB-lite"/>
    </source>
</evidence>
<dbReference type="Gramene" id="PNT74187">
    <property type="protein sequence ID" value="PNT74187"/>
    <property type="gene ID" value="BRADI_1g09513v3"/>
</dbReference>
<feature type="region of interest" description="Disordered" evidence="1">
    <location>
        <begin position="1"/>
        <end position="83"/>
    </location>
</feature>
<gene>
    <name evidence="2" type="ORF">BRADI_1g09513v3</name>
</gene>
<reference evidence="2 3" key="1">
    <citation type="journal article" date="2010" name="Nature">
        <title>Genome sequencing and analysis of the model grass Brachypodium distachyon.</title>
        <authorList>
            <consortium name="International Brachypodium Initiative"/>
        </authorList>
    </citation>
    <scope>NUCLEOTIDE SEQUENCE [LARGE SCALE GENOMIC DNA]</scope>
    <source>
        <strain evidence="2 3">Bd21</strain>
    </source>
</reference>